<feature type="transmembrane region" description="Helical" evidence="10">
    <location>
        <begin position="284"/>
        <end position="302"/>
    </location>
</feature>
<evidence type="ECO:0000259" key="11">
    <source>
        <dbReference type="PROSITE" id="PS50262"/>
    </source>
</evidence>
<comment type="caution">
    <text evidence="12">The sequence shown here is derived from an EMBL/GenBank/DDBJ whole genome shotgun (WGS) entry which is preliminary data.</text>
</comment>
<keyword evidence="13" id="KW-1185">Reference proteome</keyword>
<dbReference type="GO" id="GO:0007218">
    <property type="term" value="P:neuropeptide signaling pathway"/>
    <property type="evidence" value="ECO:0007669"/>
    <property type="project" value="TreeGrafter"/>
</dbReference>
<evidence type="ECO:0000256" key="7">
    <source>
        <dbReference type="ARBA" id="ARBA00023170"/>
    </source>
</evidence>
<evidence type="ECO:0000256" key="1">
    <source>
        <dbReference type="ARBA" id="ARBA00004651"/>
    </source>
</evidence>
<feature type="transmembrane region" description="Helical" evidence="10">
    <location>
        <begin position="63"/>
        <end position="86"/>
    </location>
</feature>
<dbReference type="PANTHER" id="PTHR24230:SF120">
    <property type="entry name" value="G-PROTEIN COUPLED RECEPTOR DAF-38"/>
    <property type="match status" value="1"/>
</dbReference>
<evidence type="ECO:0000256" key="3">
    <source>
        <dbReference type="ARBA" id="ARBA00022692"/>
    </source>
</evidence>
<evidence type="ECO:0000313" key="12">
    <source>
        <dbReference type="EMBL" id="GFS10816.1"/>
    </source>
</evidence>
<evidence type="ECO:0000256" key="9">
    <source>
        <dbReference type="SAM" id="MobiDB-lite"/>
    </source>
</evidence>
<dbReference type="SMART" id="SM01381">
    <property type="entry name" value="7TM_GPCR_Srsx"/>
    <property type="match status" value="1"/>
</dbReference>
<feature type="transmembrane region" description="Helical" evidence="10">
    <location>
        <begin position="27"/>
        <end position="51"/>
    </location>
</feature>
<keyword evidence="3 10" id="KW-0812">Transmembrane</keyword>
<dbReference type="Gene3D" id="1.20.1070.10">
    <property type="entry name" value="Rhodopsin 7-helix transmembrane proteins"/>
    <property type="match status" value="1"/>
</dbReference>
<organism evidence="12 13">
    <name type="scientific">Elysia marginata</name>
    <dbReference type="NCBI Taxonomy" id="1093978"/>
    <lineage>
        <taxon>Eukaryota</taxon>
        <taxon>Metazoa</taxon>
        <taxon>Spiralia</taxon>
        <taxon>Lophotrochozoa</taxon>
        <taxon>Mollusca</taxon>
        <taxon>Gastropoda</taxon>
        <taxon>Heterobranchia</taxon>
        <taxon>Euthyneura</taxon>
        <taxon>Panpulmonata</taxon>
        <taxon>Sacoglossa</taxon>
        <taxon>Placobranchoidea</taxon>
        <taxon>Plakobranchidae</taxon>
        <taxon>Elysia</taxon>
    </lineage>
</organism>
<feature type="transmembrane region" description="Helical" evidence="10">
    <location>
        <begin position="205"/>
        <end position="223"/>
    </location>
</feature>
<feature type="domain" description="G-protein coupled receptors family 1 profile" evidence="11">
    <location>
        <begin position="42"/>
        <end position="347"/>
    </location>
</feature>
<dbReference type="PANTHER" id="PTHR24230">
    <property type="entry name" value="G-PROTEIN COUPLED RECEPTOR"/>
    <property type="match status" value="1"/>
</dbReference>
<feature type="transmembrane region" description="Helical" evidence="10">
    <location>
        <begin position="322"/>
        <end position="346"/>
    </location>
</feature>
<comment type="subcellular location">
    <subcellularLocation>
        <location evidence="1">Cell membrane</location>
        <topology evidence="1">Multi-pass membrane protein</topology>
    </subcellularLocation>
</comment>
<keyword evidence="2" id="KW-1003">Cell membrane</keyword>
<evidence type="ECO:0000256" key="4">
    <source>
        <dbReference type="ARBA" id="ARBA00022989"/>
    </source>
</evidence>
<name>A0AAV4IEQ0_9GAST</name>
<evidence type="ECO:0000256" key="5">
    <source>
        <dbReference type="ARBA" id="ARBA00023040"/>
    </source>
</evidence>
<dbReference type="EMBL" id="BMAT01009640">
    <property type="protein sequence ID" value="GFS10816.1"/>
    <property type="molecule type" value="Genomic_DNA"/>
</dbReference>
<keyword evidence="7 12" id="KW-0675">Receptor</keyword>
<keyword evidence="6 10" id="KW-0472">Membrane</keyword>
<protein>
    <submittedName>
        <fullName evidence="12">Chemosensory receptor C</fullName>
    </submittedName>
</protein>
<evidence type="ECO:0000256" key="6">
    <source>
        <dbReference type="ARBA" id="ARBA00023136"/>
    </source>
</evidence>
<feature type="transmembrane region" description="Helical" evidence="10">
    <location>
        <begin position="116"/>
        <end position="136"/>
    </location>
</feature>
<evidence type="ECO:0000256" key="10">
    <source>
        <dbReference type="SAM" id="Phobius"/>
    </source>
</evidence>
<dbReference type="GO" id="GO:0005886">
    <property type="term" value="C:plasma membrane"/>
    <property type="evidence" value="ECO:0007669"/>
    <property type="project" value="UniProtKB-SubCell"/>
</dbReference>
<dbReference type="GO" id="GO:0008528">
    <property type="term" value="F:G protein-coupled peptide receptor activity"/>
    <property type="evidence" value="ECO:0007669"/>
    <property type="project" value="TreeGrafter"/>
</dbReference>
<proteinExistence type="predicted"/>
<feature type="compositionally biased region" description="Polar residues" evidence="9">
    <location>
        <begin position="252"/>
        <end position="266"/>
    </location>
</feature>
<keyword evidence="8" id="KW-0807">Transducer</keyword>
<sequence length="366" mass="42009">MASNFIEIVDFHISQNFMSEVLVMRKFILHMFICMTLLGVISNSINILVFVKLGLKDNVTITLLFLSLSDLMYLLLYSPTFVLWFLAEHHPHIPLPSVFNIFLFVPSLLIELCYDYSALVSVFMAVVRCACVARPLKFKAMFTKSRTLFILGVLFSLNLVFFGPSLIMFRLVWAVNPNTNSTFLALEYSDNFSSVRKVLDFYKNIHAWLTYITVVACTAILAYKLQAASRFRRSLASAAGSEKVKTVGPISTFSKTRDASSCPSTLSEREQKQPSQTSTKELQVIRSVTLICVIYILSVLPTQVNTCVRLLDPKFYDHQNYVYTYTFAGYIATLFHLFNASVNIFVHYHFNSRYREKFLHSFYLKR</sequence>
<dbReference type="SUPFAM" id="SSF81321">
    <property type="entry name" value="Family A G protein-coupled receptor-like"/>
    <property type="match status" value="1"/>
</dbReference>
<evidence type="ECO:0000313" key="13">
    <source>
        <dbReference type="Proteomes" id="UP000762676"/>
    </source>
</evidence>
<evidence type="ECO:0000256" key="8">
    <source>
        <dbReference type="ARBA" id="ARBA00023224"/>
    </source>
</evidence>
<dbReference type="AlphaFoldDB" id="A0AAV4IEQ0"/>
<feature type="region of interest" description="Disordered" evidence="9">
    <location>
        <begin position="252"/>
        <end position="278"/>
    </location>
</feature>
<dbReference type="Proteomes" id="UP000762676">
    <property type="component" value="Unassembled WGS sequence"/>
</dbReference>
<dbReference type="InterPro" id="IPR000276">
    <property type="entry name" value="GPCR_Rhodpsn"/>
</dbReference>
<dbReference type="PRINTS" id="PR00237">
    <property type="entry name" value="GPCRRHODOPSN"/>
</dbReference>
<dbReference type="Pfam" id="PF00001">
    <property type="entry name" value="7tm_1"/>
    <property type="match status" value="1"/>
</dbReference>
<reference evidence="12 13" key="1">
    <citation type="journal article" date="2021" name="Elife">
        <title>Chloroplast acquisition without the gene transfer in kleptoplastic sea slugs, Plakobranchus ocellatus.</title>
        <authorList>
            <person name="Maeda T."/>
            <person name="Takahashi S."/>
            <person name="Yoshida T."/>
            <person name="Shimamura S."/>
            <person name="Takaki Y."/>
            <person name="Nagai Y."/>
            <person name="Toyoda A."/>
            <person name="Suzuki Y."/>
            <person name="Arimoto A."/>
            <person name="Ishii H."/>
            <person name="Satoh N."/>
            <person name="Nishiyama T."/>
            <person name="Hasebe M."/>
            <person name="Maruyama T."/>
            <person name="Minagawa J."/>
            <person name="Obokata J."/>
            <person name="Shigenobu S."/>
        </authorList>
    </citation>
    <scope>NUCLEOTIDE SEQUENCE [LARGE SCALE GENOMIC DNA]</scope>
</reference>
<dbReference type="InterPro" id="IPR017452">
    <property type="entry name" value="GPCR_Rhodpsn_7TM"/>
</dbReference>
<keyword evidence="4 10" id="KW-1133">Transmembrane helix</keyword>
<keyword evidence="5" id="KW-0297">G-protein coupled receptor</keyword>
<gene>
    <name evidence="12" type="ORF">ElyMa_004819100</name>
</gene>
<dbReference type="PROSITE" id="PS50262">
    <property type="entry name" value="G_PROTEIN_RECEP_F1_2"/>
    <property type="match status" value="1"/>
</dbReference>
<accession>A0AAV4IEQ0</accession>
<feature type="transmembrane region" description="Helical" evidence="10">
    <location>
        <begin position="148"/>
        <end position="173"/>
    </location>
</feature>
<evidence type="ECO:0000256" key="2">
    <source>
        <dbReference type="ARBA" id="ARBA00022475"/>
    </source>
</evidence>